<dbReference type="EMBL" id="JAMTCC010000050">
    <property type="protein sequence ID" value="MCT7947685.1"/>
    <property type="molecule type" value="Genomic_DNA"/>
</dbReference>
<sequence length="785" mass="87522">MSVTGLKTIQIVDRLPKYGHPINRTMIALDDGRLMATLLLKGMPFESAKDPVLDNAFNTVKGLLNQLAKLHGGNLGVWTHIVKRKTTLDTAYQFDSPFMQAFSDKYIASFAGKRFFKTEYYLTFVLKYKNSLGEGESELEDLLKIAKSVLKQFSCAILSIEDDGKRCENIEFLSFLLNNNQREIPLTSNKVVEAIGHSDWHFGYDMLEIRNAEANTSKYATFFELDGFPLTTKNGMWDFLLTQQSEFIVTQSMILMKSMESLKLIDKQANLVASGDNAEHELAELAAARDYVATGEISFGDYHLSLAVFADSQAEALQEGADLSAEFMSRGTTLKRANLKSQFTFLSTLPASTQRVMPSPRTTTNLACTFSLHNYSEGKKTGNPIGDGNAVMPLKTVSDTLYYLNCHASDPLKNVHGQKLAGHTMLLGASGAGKTTLEGTLAGYLTRFNPQMFTIDYNRSTELFMRAFGAQYFVIREGINTGLNPFQLDDSPALRSFLNRLVCRLTADNDGNVTDLEEAEIKNGIDTVMRLDTEKRGLSLLLQSIQLPILRSRLGKWCRSANGQFAWCLDAPINSFNPATMDRVGFDSTMLLTADASGKGHPASEPVLAVLFYLKSLMQKEGRLMLTIVEEFWMPANYPLTQALMKGILKAGRLKNEFMILSSQSPEDAINCEIFAAIVQQTATKLYLPNPDSSFDEYKKCNVTEKEFALLQALSKDSRTFLVKQSNNSCFAKFDLHGFDDFIPIISGDDAVIALCEKIRAEVGDNPDDWIPVMQAHFRKTKEEH</sequence>
<proteinExistence type="inferred from homology"/>
<comment type="similarity">
    <text evidence="1">Belongs to the TrbE/VirB4 family.</text>
</comment>
<evidence type="ECO:0000259" key="2">
    <source>
        <dbReference type="Pfam" id="PF03135"/>
    </source>
</evidence>
<dbReference type="Proteomes" id="UP001155604">
    <property type="component" value="Unassembled WGS sequence"/>
</dbReference>
<accession>A0A9X2WY75</accession>
<keyword evidence="4" id="KW-1185">Reference proteome</keyword>
<dbReference type="PANTHER" id="PTHR30121:SF6">
    <property type="entry name" value="SLR6007 PROTEIN"/>
    <property type="match status" value="1"/>
</dbReference>
<gene>
    <name evidence="3" type="ORF">NE536_20235</name>
</gene>
<dbReference type="AlphaFoldDB" id="A0A9X2WY75"/>
<dbReference type="InterPro" id="IPR051162">
    <property type="entry name" value="T4SS_component"/>
</dbReference>
<reference evidence="3" key="1">
    <citation type="journal article" date="2023" name="Int. J. Syst. Evol. Microbiol.">
        <title>&lt;i&gt;Shewanella septentrionalis&lt;/i&gt; sp. nov. and &lt;i&gt;Shewanella holmiensis&lt;/i&gt; sp. nov., isolated from Baltic Sea water and sediments.</title>
        <authorList>
            <person name="Martin-Rodriguez A.J."/>
            <person name="Thorell K."/>
            <person name="Joffre E."/>
            <person name="Jensie-Markopoulos S."/>
            <person name="Moore E.R.B."/>
            <person name="Sjoling A."/>
        </authorList>
    </citation>
    <scope>NUCLEOTIDE SEQUENCE</scope>
    <source>
        <strain evidence="3">SP1W3</strain>
    </source>
</reference>
<evidence type="ECO:0000313" key="3">
    <source>
        <dbReference type="EMBL" id="MCT7947685.1"/>
    </source>
</evidence>
<evidence type="ECO:0000313" key="4">
    <source>
        <dbReference type="Proteomes" id="UP001155604"/>
    </source>
</evidence>
<dbReference type="Pfam" id="PF03135">
    <property type="entry name" value="CagE_TrbE_VirB"/>
    <property type="match status" value="1"/>
</dbReference>
<comment type="caution">
    <text evidence="3">The sequence shown here is derived from an EMBL/GenBank/DDBJ whole genome shotgun (WGS) entry which is preliminary data.</text>
</comment>
<feature type="domain" description="CagE TrbE VirB component of type IV transporter system central" evidence="2">
    <location>
        <begin position="163"/>
        <end position="352"/>
    </location>
</feature>
<evidence type="ECO:0000256" key="1">
    <source>
        <dbReference type="ARBA" id="ARBA00006512"/>
    </source>
</evidence>
<protein>
    <recommendedName>
        <fullName evidence="2">CagE TrbE VirB component of type IV transporter system central domain-containing protein</fullName>
    </recommendedName>
</protein>
<dbReference type="RefSeq" id="WP_261273837.1">
    <property type="nucleotide sequence ID" value="NZ_JAMTCC010000050.1"/>
</dbReference>
<dbReference type="InterPro" id="IPR027417">
    <property type="entry name" value="P-loop_NTPase"/>
</dbReference>
<dbReference type="Gene3D" id="3.40.50.300">
    <property type="entry name" value="P-loop containing nucleotide triphosphate hydrolases"/>
    <property type="match status" value="1"/>
</dbReference>
<dbReference type="PANTHER" id="PTHR30121">
    <property type="entry name" value="UNCHARACTERIZED PROTEIN YJGR-RELATED"/>
    <property type="match status" value="1"/>
</dbReference>
<dbReference type="GO" id="GO:0005524">
    <property type="term" value="F:ATP binding"/>
    <property type="evidence" value="ECO:0007669"/>
    <property type="project" value="InterPro"/>
</dbReference>
<name>A0A9X2WY75_9GAMM</name>
<dbReference type="InterPro" id="IPR018145">
    <property type="entry name" value="CagE_TrbE_VirB_cntrl_dom"/>
</dbReference>
<dbReference type="SUPFAM" id="SSF52540">
    <property type="entry name" value="P-loop containing nucleoside triphosphate hydrolases"/>
    <property type="match status" value="1"/>
</dbReference>
<organism evidence="3 4">
    <name type="scientific">Shewanella septentrionalis</name>
    <dbReference type="NCBI Taxonomy" id="2952223"/>
    <lineage>
        <taxon>Bacteria</taxon>
        <taxon>Pseudomonadati</taxon>
        <taxon>Pseudomonadota</taxon>
        <taxon>Gammaproteobacteria</taxon>
        <taxon>Alteromonadales</taxon>
        <taxon>Shewanellaceae</taxon>
        <taxon>Shewanella</taxon>
    </lineage>
</organism>